<comment type="similarity">
    <text evidence="2">Belongs to the TMEM231 family.</text>
</comment>
<dbReference type="GO" id="GO:0060271">
    <property type="term" value="P:cilium assembly"/>
    <property type="evidence" value="ECO:0007669"/>
    <property type="project" value="TreeGrafter"/>
</dbReference>
<reference evidence="13 14" key="1">
    <citation type="submission" date="2018-07" db="EMBL/GenBank/DDBJ databases">
        <title>The complete nuclear genome of the prasinophyte Chloropicon primus (CCMP1205).</title>
        <authorList>
            <person name="Pombert J.-F."/>
            <person name="Otis C."/>
            <person name="Turmel M."/>
            <person name="Lemieux C."/>
        </authorList>
    </citation>
    <scope>NUCLEOTIDE SEQUENCE [LARGE SCALE GENOMIC DNA]</scope>
    <source>
        <strain evidence="13 14">CCMP1205</strain>
    </source>
</reference>
<dbReference type="PANTHER" id="PTHR14605:SF1">
    <property type="entry name" value="TRANSMEMBRANE PROTEIN 231"/>
    <property type="match status" value="1"/>
</dbReference>
<gene>
    <name evidence="13" type="ORF">A3770_13p70520</name>
</gene>
<evidence type="ECO:0000256" key="8">
    <source>
        <dbReference type="ARBA" id="ARBA00023136"/>
    </source>
</evidence>
<evidence type="ECO:0000256" key="4">
    <source>
        <dbReference type="ARBA" id="ARBA00022475"/>
    </source>
</evidence>
<comment type="function">
    <text evidence="11">Transmembrane component of the tectonic-like complex, a complex localized at the transition zone of primary cilia and acting as a barrier that prevents diffusion of transmembrane proteins between the cilia and plasma membranes. Required for ciliogenesis and sonic hedgehog/SHH signaling.</text>
</comment>
<keyword evidence="5 12" id="KW-0812">Transmembrane</keyword>
<proteinExistence type="inferred from homology"/>
<dbReference type="GO" id="GO:0060170">
    <property type="term" value="C:ciliary membrane"/>
    <property type="evidence" value="ECO:0007669"/>
    <property type="project" value="UniProtKB-SubCell"/>
</dbReference>
<organism evidence="13 14">
    <name type="scientific">Chloropicon primus</name>
    <dbReference type="NCBI Taxonomy" id="1764295"/>
    <lineage>
        <taxon>Eukaryota</taxon>
        <taxon>Viridiplantae</taxon>
        <taxon>Chlorophyta</taxon>
        <taxon>Chloropicophyceae</taxon>
        <taxon>Chloropicales</taxon>
        <taxon>Chloropicaceae</taxon>
        <taxon>Chloropicon</taxon>
    </lineage>
</organism>
<keyword evidence="9" id="KW-0325">Glycoprotein</keyword>
<dbReference type="AlphaFoldDB" id="A0A5B8MYQ8"/>
<name>A0A5B8MYQ8_9CHLO</name>
<dbReference type="GO" id="GO:0035869">
    <property type="term" value="C:ciliary transition zone"/>
    <property type="evidence" value="ECO:0007669"/>
    <property type="project" value="TreeGrafter"/>
</dbReference>
<evidence type="ECO:0000256" key="2">
    <source>
        <dbReference type="ARBA" id="ARBA00009082"/>
    </source>
</evidence>
<keyword evidence="6 12" id="KW-1133">Transmembrane helix</keyword>
<accession>A0A5B8MYQ8</accession>
<evidence type="ECO:0000256" key="12">
    <source>
        <dbReference type="SAM" id="Phobius"/>
    </source>
</evidence>
<evidence type="ECO:0000256" key="6">
    <source>
        <dbReference type="ARBA" id="ARBA00022989"/>
    </source>
</evidence>
<evidence type="ECO:0000256" key="7">
    <source>
        <dbReference type="ARBA" id="ARBA00023069"/>
    </source>
</evidence>
<evidence type="ECO:0000256" key="11">
    <source>
        <dbReference type="ARBA" id="ARBA00024803"/>
    </source>
</evidence>
<keyword evidence="14" id="KW-1185">Reference proteome</keyword>
<dbReference type="InterPro" id="IPR019306">
    <property type="entry name" value="TMEM231"/>
</dbReference>
<dbReference type="OrthoDB" id="426438at2759"/>
<evidence type="ECO:0000256" key="9">
    <source>
        <dbReference type="ARBA" id="ARBA00023180"/>
    </source>
</evidence>
<keyword evidence="4" id="KW-1003">Cell membrane</keyword>
<keyword evidence="10" id="KW-0966">Cell projection</keyword>
<dbReference type="GO" id="GO:0032880">
    <property type="term" value="P:regulation of protein localization"/>
    <property type="evidence" value="ECO:0007669"/>
    <property type="project" value="TreeGrafter"/>
</dbReference>
<feature type="transmembrane region" description="Helical" evidence="12">
    <location>
        <begin position="270"/>
        <end position="289"/>
    </location>
</feature>
<keyword evidence="7" id="KW-0969">Cilium</keyword>
<dbReference type="EMBL" id="CP031046">
    <property type="protein sequence ID" value="QDZ24534.1"/>
    <property type="molecule type" value="Genomic_DNA"/>
</dbReference>
<evidence type="ECO:0000313" key="13">
    <source>
        <dbReference type="EMBL" id="QDZ24534.1"/>
    </source>
</evidence>
<evidence type="ECO:0000256" key="5">
    <source>
        <dbReference type="ARBA" id="ARBA00022692"/>
    </source>
</evidence>
<keyword evidence="8 12" id="KW-0472">Membrane</keyword>
<evidence type="ECO:0000256" key="3">
    <source>
        <dbReference type="ARBA" id="ARBA00015087"/>
    </source>
</evidence>
<sequence length="314" mass="35890">MVLVYQEPVRVKYYANWHSFAAAFRVGNLLSVIALALVTTYVTGSMWVKTRVSHEQPDVVFDSNVVMVLEGGETSEDVWFWSTLPNLNRAFETRFVSTDLSVTQEDFNFDGKADAIRIKMVSNVGAKVQGVKVLAQFEYKLRERVHMNMKSLAYVEHGAGMPGKALFADGSLALRQQDPLPDGSTRREYLSDLLVDGEPDGVLQASSKLRVNAMLEEYFFRNETTVFDTNYESWQAGDAAHGGFETNILLRVPSSQALVYTPSTIEILKFGWIQFLASFVVFFWLLSYWEWYVFHYRILETRMKTELKSKLKSF</sequence>
<dbReference type="Proteomes" id="UP000316726">
    <property type="component" value="Chromosome 13"/>
</dbReference>
<comment type="subcellular location">
    <subcellularLocation>
        <location evidence="1">Cell projection</location>
        <location evidence="1">Cilium membrane</location>
        <topology evidence="1">Multi-pass membrane protein</topology>
    </subcellularLocation>
</comment>
<protein>
    <recommendedName>
        <fullName evidence="3">Transmembrane protein 231</fullName>
    </recommendedName>
</protein>
<dbReference type="PANTHER" id="PTHR14605">
    <property type="entry name" value="CHST5 PROTEIN"/>
    <property type="match status" value="1"/>
</dbReference>
<evidence type="ECO:0000313" key="14">
    <source>
        <dbReference type="Proteomes" id="UP000316726"/>
    </source>
</evidence>
<dbReference type="Pfam" id="PF10149">
    <property type="entry name" value="TM231"/>
    <property type="match status" value="1"/>
</dbReference>
<feature type="transmembrane region" description="Helical" evidence="12">
    <location>
        <begin position="20"/>
        <end position="42"/>
    </location>
</feature>
<evidence type="ECO:0000256" key="1">
    <source>
        <dbReference type="ARBA" id="ARBA00004272"/>
    </source>
</evidence>
<evidence type="ECO:0000256" key="10">
    <source>
        <dbReference type="ARBA" id="ARBA00023273"/>
    </source>
</evidence>
<dbReference type="STRING" id="1764295.A0A5B8MYQ8"/>